<evidence type="ECO:0000313" key="2">
    <source>
        <dbReference type="EMBL" id="RIJ36916.1"/>
    </source>
</evidence>
<dbReference type="InterPro" id="IPR035242">
    <property type="entry name" value="DUF5329"/>
</dbReference>
<accession>A0A399RYR8</accession>
<feature type="chain" id="PRO_5017456027" description="DUF5329 domain-containing protein" evidence="1">
    <location>
        <begin position="20"/>
        <end position="135"/>
    </location>
</feature>
<evidence type="ECO:0008006" key="4">
    <source>
        <dbReference type="Google" id="ProtNLM"/>
    </source>
</evidence>
<organism evidence="2 3">
    <name type="scientific">Pontibacter oryzae</name>
    <dbReference type="NCBI Taxonomy" id="2304593"/>
    <lineage>
        <taxon>Bacteria</taxon>
        <taxon>Pseudomonadati</taxon>
        <taxon>Bacteroidota</taxon>
        <taxon>Cytophagia</taxon>
        <taxon>Cytophagales</taxon>
        <taxon>Hymenobacteraceae</taxon>
        <taxon>Pontibacter</taxon>
    </lineage>
</organism>
<proteinExistence type="predicted"/>
<reference evidence="3" key="1">
    <citation type="submission" date="2018-08" db="EMBL/GenBank/DDBJ databases">
        <title>Mucilaginibacter sp. MYSH2.</title>
        <authorList>
            <person name="Seo T."/>
        </authorList>
    </citation>
    <scope>NUCLEOTIDE SEQUENCE [LARGE SCALE GENOMIC DNA]</scope>
    <source>
        <strain evidence="3">KIRAN</strain>
    </source>
</reference>
<evidence type="ECO:0000313" key="3">
    <source>
        <dbReference type="Proteomes" id="UP000266005"/>
    </source>
</evidence>
<feature type="signal peptide" evidence="1">
    <location>
        <begin position="1"/>
        <end position="19"/>
    </location>
</feature>
<dbReference type="EMBL" id="QWGE01000004">
    <property type="protein sequence ID" value="RIJ36916.1"/>
    <property type="molecule type" value="Genomic_DNA"/>
</dbReference>
<protein>
    <recommendedName>
        <fullName evidence="4">DUF5329 domain-containing protein</fullName>
    </recommendedName>
</protein>
<dbReference type="Pfam" id="PF17263">
    <property type="entry name" value="DUF5329"/>
    <property type="match status" value="1"/>
</dbReference>
<name>A0A399RYR8_9BACT</name>
<dbReference type="AlphaFoldDB" id="A0A399RYR8"/>
<dbReference type="OrthoDB" id="851995at2"/>
<sequence>MKTKIWKNLLLSFALCAGAATFTDAKAQMLNKSAVERASEKYTEEQKVNYLIQYIAKMENATFIRNGSEHTCKQAAEHLESKWEKHKDDVKTANGFVEELASRSGLTGEPYKIRFADGTTKTTNQVLLKALQQLQ</sequence>
<gene>
    <name evidence="2" type="ORF">D1627_13920</name>
</gene>
<evidence type="ECO:0000256" key="1">
    <source>
        <dbReference type="SAM" id="SignalP"/>
    </source>
</evidence>
<comment type="caution">
    <text evidence="2">The sequence shown here is derived from an EMBL/GenBank/DDBJ whole genome shotgun (WGS) entry which is preliminary data.</text>
</comment>
<keyword evidence="1" id="KW-0732">Signal</keyword>
<dbReference type="RefSeq" id="WP_119432852.1">
    <property type="nucleotide sequence ID" value="NZ_QWGE01000004.1"/>
</dbReference>
<keyword evidence="3" id="KW-1185">Reference proteome</keyword>
<dbReference type="Proteomes" id="UP000266005">
    <property type="component" value="Unassembled WGS sequence"/>
</dbReference>